<reference evidence="1" key="1">
    <citation type="journal article" date="2015" name="Genome Biol. Evol.">
        <title>Organellar Genomes of White Spruce (Picea glauca): Assembly and Annotation.</title>
        <authorList>
            <person name="Jackman S.D."/>
            <person name="Warren R.L."/>
            <person name="Gibb E.A."/>
            <person name="Vandervalk B.P."/>
            <person name="Mohamadi H."/>
            <person name="Chu J."/>
            <person name="Raymond A."/>
            <person name="Pleasance S."/>
            <person name="Coope R."/>
            <person name="Wildung M.R."/>
            <person name="Ritland C.E."/>
            <person name="Bousquet J."/>
            <person name="Jones S.J."/>
            <person name="Bohlmann J."/>
            <person name="Birol I."/>
        </authorList>
    </citation>
    <scope>NUCLEOTIDE SEQUENCE [LARGE SCALE GENOMIC DNA]</scope>
    <source>
        <tissue evidence="1">Flushing bud</tissue>
    </source>
</reference>
<sequence>MAISKLWYLDTSYTVSGPLLELGGQAQNRSQNLYVEWVVGVEWEKGKGGRNKET</sequence>
<dbReference type="AlphaFoldDB" id="A0A101LY53"/>
<geneLocation type="mitochondrion" evidence="1"/>
<dbReference type="EMBL" id="LKAM01000007">
    <property type="protein sequence ID" value="KUM47484.1"/>
    <property type="molecule type" value="Genomic_DNA"/>
</dbReference>
<evidence type="ECO:0000313" key="1">
    <source>
        <dbReference type="EMBL" id="KUM47484.1"/>
    </source>
</evidence>
<gene>
    <name evidence="1" type="ORF">ABT39_MTgene5670</name>
</gene>
<organism evidence="1">
    <name type="scientific">Picea glauca</name>
    <name type="common">White spruce</name>
    <name type="synonym">Pinus glauca</name>
    <dbReference type="NCBI Taxonomy" id="3330"/>
    <lineage>
        <taxon>Eukaryota</taxon>
        <taxon>Viridiplantae</taxon>
        <taxon>Streptophyta</taxon>
        <taxon>Embryophyta</taxon>
        <taxon>Tracheophyta</taxon>
        <taxon>Spermatophyta</taxon>
        <taxon>Pinopsida</taxon>
        <taxon>Pinidae</taxon>
        <taxon>Conifers I</taxon>
        <taxon>Pinales</taxon>
        <taxon>Pinaceae</taxon>
        <taxon>Picea</taxon>
    </lineage>
</organism>
<keyword evidence="1" id="KW-0496">Mitochondrion</keyword>
<protein>
    <submittedName>
        <fullName evidence="1">Uncharacterized protein</fullName>
    </submittedName>
</protein>
<accession>A0A101LY53</accession>
<proteinExistence type="predicted"/>
<name>A0A101LY53_PICGL</name>
<comment type="caution">
    <text evidence="1">The sequence shown here is derived from an EMBL/GenBank/DDBJ whole genome shotgun (WGS) entry which is preliminary data.</text>
</comment>